<dbReference type="AlphaFoldDB" id="A0A645GC23"/>
<sequence>MVKDDTFGYAVFNNHDLLFGHAFGIHGYGNMTRMICIIVNGYLFIKNPFSHGFRHKGATIEEGLTLKGDITGKTN</sequence>
<evidence type="ECO:0000313" key="1">
    <source>
        <dbReference type="EMBL" id="MPN21584.1"/>
    </source>
</evidence>
<name>A0A645GC23_9ZZZZ</name>
<gene>
    <name evidence="1" type="ORF">SDC9_168964</name>
</gene>
<comment type="caution">
    <text evidence="1">The sequence shown here is derived from an EMBL/GenBank/DDBJ whole genome shotgun (WGS) entry which is preliminary data.</text>
</comment>
<dbReference type="EMBL" id="VSSQ01069592">
    <property type="protein sequence ID" value="MPN21584.1"/>
    <property type="molecule type" value="Genomic_DNA"/>
</dbReference>
<proteinExistence type="predicted"/>
<reference evidence="1" key="1">
    <citation type="submission" date="2019-08" db="EMBL/GenBank/DDBJ databases">
        <authorList>
            <person name="Kucharzyk K."/>
            <person name="Murdoch R.W."/>
            <person name="Higgins S."/>
            <person name="Loffler F."/>
        </authorList>
    </citation>
    <scope>NUCLEOTIDE SEQUENCE</scope>
</reference>
<protein>
    <submittedName>
        <fullName evidence="1">Uncharacterized protein</fullName>
    </submittedName>
</protein>
<accession>A0A645GC23</accession>
<organism evidence="1">
    <name type="scientific">bioreactor metagenome</name>
    <dbReference type="NCBI Taxonomy" id="1076179"/>
    <lineage>
        <taxon>unclassified sequences</taxon>
        <taxon>metagenomes</taxon>
        <taxon>ecological metagenomes</taxon>
    </lineage>
</organism>